<dbReference type="PANTHER" id="PTHR16222">
    <property type="entry name" value="ADP-RIBOSYLGLYCOHYDROLASE"/>
    <property type="match status" value="1"/>
</dbReference>
<proteinExistence type="predicted"/>
<dbReference type="KEGG" id="luo:HHL09_12290"/>
<keyword evidence="1" id="KW-0479">Metal-binding</keyword>
<feature type="binding site" evidence="1">
    <location>
        <position position="51"/>
    </location>
    <ligand>
        <name>Mg(2+)</name>
        <dbReference type="ChEBI" id="CHEBI:18420"/>
        <label>1</label>
    </ligand>
</feature>
<protein>
    <submittedName>
        <fullName evidence="2">ADP-ribosylglycohydrolase family protein</fullName>
    </submittedName>
</protein>
<evidence type="ECO:0000256" key="1">
    <source>
        <dbReference type="PIRSR" id="PIRSR605502-1"/>
    </source>
</evidence>
<keyword evidence="1" id="KW-0460">Magnesium</keyword>
<comment type="cofactor">
    <cofactor evidence="1">
        <name>Mg(2+)</name>
        <dbReference type="ChEBI" id="CHEBI:18420"/>
    </cofactor>
    <text evidence="1">Binds 2 magnesium ions per subunit.</text>
</comment>
<evidence type="ECO:0000313" key="3">
    <source>
        <dbReference type="Proteomes" id="UP000501812"/>
    </source>
</evidence>
<feature type="binding site" evidence="1">
    <location>
        <position position="53"/>
    </location>
    <ligand>
        <name>Mg(2+)</name>
        <dbReference type="ChEBI" id="CHEBI:18420"/>
        <label>1</label>
    </ligand>
</feature>
<name>A0A858RH81_9BACT</name>
<feature type="binding site" evidence="1">
    <location>
        <position position="262"/>
    </location>
    <ligand>
        <name>Mg(2+)</name>
        <dbReference type="ChEBI" id="CHEBI:18420"/>
        <label>1</label>
    </ligand>
</feature>
<dbReference type="RefSeq" id="WP_169454927.1">
    <property type="nucleotide sequence ID" value="NZ_CP051774.1"/>
</dbReference>
<feature type="binding site" evidence="1">
    <location>
        <position position="52"/>
    </location>
    <ligand>
        <name>Mg(2+)</name>
        <dbReference type="ChEBI" id="CHEBI:18420"/>
        <label>1</label>
    </ligand>
</feature>
<dbReference type="EMBL" id="CP051774">
    <property type="protein sequence ID" value="QJE96526.1"/>
    <property type="molecule type" value="Genomic_DNA"/>
</dbReference>
<sequence length="336" mass="36601">MNRDALVSCLLGGALGDSLGLPAENMSASRIDRRWQEPLRHRFFGKRGMVSDDTEHAVMTLLSIRESGGEIDRFTKALARRLRWWLAGLPAGIGSATARSIAKLWFGANPARSGVWSAGNGPMMRAAVIGVEYGQDPERRESFTNASTRITHSDPRAAEAARLIAEAAALAAGGEQSEETILRTLGAKLESSEMKERFAVLHASLAAGEAVRVFADRIGRKEGFVSGFAPDSAAVALCAWLRHRQDFRATVEAVVRCGGDTDTVAFIAGSLAGVDCGVEGMPLDWVEGLRDYPLNAQALQRTETLRYPNWPGSLFRNSFFFAVVVGHIFRRFFPPY</sequence>
<feature type="binding site" evidence="1">
    <location>
        <position position="260"/>
    </location>
    <ligand>
        <name>Mg(2+)</name>
        <dbReference type="ChEBI" id="CHEBI:18420"/>
        <label>1</label>
    </ligand>
</feature>
<accession>A0A858RH81</accession>
<dbReference type="GO" id="GO:0046872">
    <property type="term" value="F:metal ion binding"/>
    <property type="evidence" value="ECO:0007669"/>
    <property type="project" value="UniProtKB-KW"/>
</dbReference>
<feature type="binding site" evidence="1">
    <location>
        <position position="263"/>
    </location>
    <ligand>
        <name>Mg(2+)</name>
        <dbReference type="ChEBI" id="CHEBI:18420"/>
        <label>1</label>
    </ligand>
</feature>
<dbReference type="GO" id="GO:0016787">
    <property type="term" value="F:hydrolase activity"/>
    <property type="evidence" value="ECO:0007669"/>
    <property type="project" value="UniProtKB-KW"/>
</dbReference>
<keyword evidence="2" id="KW-0378">Hydrolase</keyword>
<dbReference type="Pfam" id="PF03747">
    <property type="entry name" value="ADP_ribosyl_GH"/>
    <property type="match status" value="1"/>
</dbReference>
<dbReference type="Gene3D" id="1.10.4080.10">
    <property type="entry name" value="ADP-ribosylation/Crystallin J1"/>
    <property type="match status" value="1"/>
</dbReference>
<dbReference type="AlphaFoldDB" id="A0A858RH81"/>
<dbReference type="Proteomes" id="UP000501812">
    <property type="component" value="Chromosome"/>
</dbReference>
<organism evidence="2 3">
    <name type="scientific">Luteolibacter luteus</name>
    <dbReference type="NCBI Taxonomy" id="2728835"/>
    <lineage>
        <taxon>Bacteria</taxon>
        <taxon>Pseudomonadati</taxon>
        <taxon>Verrucomicrobiota</taxon>
        <taxon>Verrucomicrobiia</taxon>
        <taxon>Verrucomicrobiales</taxon>
        <taxon>Verrucomicrobiaceae</taxon>
        <taxon>Luteolibacter</taxon>
    </lineage>
</organism>
<reference evidence="2 3" key="1">
    <citation type="submission" date="2020-04" db="EMBL/GenBank/DDBJ databases">
        <title>Luteolibacter sp. G-1-1-1 isolated from soil.</title>
        <authorList>
            <person name="Dahal R.H."/>
        </authorList>
    </citation>
    <scope>NUCLEOTIDE SEQUENCE [LARGE SCALE GENOMIC DNA]</scope>
    <source>
        <strain evidence="2 3">G-1-1-1</strain>
    </source>
</reference>
<evidence type="ECO:0000313" key="2">
    <source>
        <dbReference type="EMBL" id="QJE96526.1"/>
    </source>
</evidence>
<keyword evidence="3" id="KW-1185">Reference proteome</keyword>
<dbReference type="InterPro" id="IPR036705">
    <property type="entry name" value="Ribosyl_crysJ1_sf"/>
</dbReference>
<dbReference type="PANTHER" id="PTHR16222:SF12">
    <property type="entry name" value="ADP-RIBOSYLGLYCOHYDROLASE-RELATED"/>
    <property type="match status" value="1"/>
</dbReference>
<dbReference type="InterPro" id="IPR050792">
    <property type="entry name" value="ADP-ribosylglycohydrolase"/>
</dbReference>
<dbReference type="SUPFAM" id="SSF101478">
    <property type="entry name" value="ADP-ribosylglycohydrolase"/>
    <property type="match status" value="1"/>
</dbReference>
<dbReference type="InterPro" id="IPR005502">
    <property type="entry name" value="Ribosyl_crysJ1"/>
</dbReference>
<gene>
    <name evidence="2" type="ORF">HHL09_12290</name>
</gene>